<organism evidence="2 3">
    <name type="scientific">Malus domestica</name>
    <name type="common">Apple</name>
    <name type="synonym">Pyrus malus</name>
    <dbReference type="NCBI Taxonomy" id="3750"/>
    <lineage>
        <taxon>Eukaryota</taxon>
        <taxon>Viridiplantae</taxon>
        <taxon>Streptophyta</taxon>
        <taxon>Embryophyta</taxon>
        <taxon>Tracheophyta</taxon>
        <taxon>Spermatophyta</taxon>
        <taxon>Magnoliopsida</taxon>
        <taxon>eudicotyledons</taxon>
        <taxon>Gunneridae</taxon>
        <taxon>Pentapetalae</taxon>
        <taxon>rosids</taxon>
        <taxon>fabids</taxon>
        <taxon>Rosales</taxon>
        <taxon>Rosaceae</taxon>
        <taxon>Amygdaloideae</taxon>
        <taxon>Maleae</taxon>
        <taxon>Malus</taxon>
    </lineage>
</organism>
<reference evidence="2 3" key="1">
    <citation type="submission" date="2018-10" db="EMBL/GenBank/DDBJ databases">
        <title>A high-quality apple genome assembly.</title>
        <authorList>
            <person name="Hu J."/>
        </authorList>
    </citation>
    <scope>NUCLEOTIDE SEQUENCE [LARGE SCALE GENOMIC DNA]</scope>
    <source>
        <strain evidence="3">cv. HFTH1</strain>
        <tissue evidence="2">Young leaf</tissue>
    </source>
</reference>
<dbReference type="Proteomes" id="UP000290289">
    <property type="component" value="Chromosome 5"/>
</dbReference>
<feature type="non-terminal residue" evidence="2">
    <location>
        <position position="1"/>
    </location>
</feature>
<evidence type="ECO:0000256" key="1">
    <source>
        <dbReference type="SAM" id="MobiDB-lite"/>
    </source>
</evidence>
<dbReference type="PANTHER" id="PTHR47821:SF2">
    <property type="entry name" value="PHOSPHOGLYCERATE MUTASE FAMILY PROTEIN"/>
    <property type="match status" value="1"/>
</dbReference>
<protein>
    <submittedName>
        <fullName evidence="2">Uncharacterized protein</fullName>
    </submittedName>
</protein>
<dbReference type="AlphaFoldDB" id="A0A498JPB4"/>
<dbReference type="InterPro" id="IPR013078">
    <property type="entry name" value="His_Pase_superF_clade-1"/>
</dbReference>
<dbReference type="EMBL" id="RDQH01000331">
    <property type="protein sequence ID" value="RXH97779.1"/>
    <property type="molecule type" value="Genomic_DNA"/>
</dbReference>
<sequence length="186" mass="20772">ENGTHPEYQLAPEGVSEAQSTGQSFHNLLEENSIPHDIVRICYSSFSRTTHTTQVVASILNIPLEGAQCKVMENLRERFFGPSYELMSHDKYHDIWTLDEKDPLMRPAEGRESVDDVACRLVEAMETMESQFQGCVYKYAFSIPALCTILVVSHGDTLQILLTILSAAKLNVGSSYTDLSSRIQAV</sequence>
<proteinExistence type="predicted"/>
<evidence type="ECO:0000313" key="2">
    <source>
        <dbReference type="EMBL" id="RXH97779.1"/>
    </source>
</evidence>
<dbReference type="Pfam" id="PF00300">
    <property type="entry name" value="His_Phos_1"/>
    <property type="match status" value="1"/>
</dbReference>
<dbReference type="PANTHER" id="PTHR47821">
    <property type="entry name" value="PHOSPHOGLYCERATE MUTASE FAMILY PROTEIN"/>
    <property type="match status" value="1"/>
</dbReference>
<dbReference type="STRING" id="3750.A0A498JPB4"/>
<name>A0A498JPB4_MALDO</name>
<evidence type="ECO:0000313" key="3">
    <source>
        <dbReference type="Proteomes" id="UP000290289"/>
    </source>
</evidence>
<accession>A0A498JPB4</accession>
<feature type="region of interest" description="Disordered" evidence="1">
    <location>
        <begin position="1"/>
        <end position="21"/>
    </location>
</feature>
<dbReference type="Gene3D" id="3.40.50.1240">
    <property type="entry name" value="Phosphoglycerate mutase-like"/>
    <property type="match status" value="1"/>
</dbReference>
<comment type="caution">
    <text evidence="2">The sequence shown here is derived from an EMBL/GenBank/DDBJ whole genome shotgun (WGS) entry which is preliminary data.</text>
</comment>
<dbReference type="InterPro" id="IPR029033">
    <property type="entry name" value="His_PPase_superfam"/>
</dbReference>
<keyword evidence="3" id="KW-1185">Reference proteome</keyword>
<dbReference type="SUPFAM" id="SSF53254">
    <property type="entry name" value="Phosphoglycerate mutase-like"/>
    <property type="match status" value="1"/>
</dbReference>
<gene>
    <name evidence="2" type="ORF">DVH24_010104</name>
</gene>